<dbReference type="GO" id="GO:0016757">
    <property type="term" value="F:glycosyltransferase activity"/>
    <property type="evidence" value="ECO:0007669"/>
    <property type="project" value="UniProtKB-KW"/>
</dbReference>
<evidence type="ECO:0000313" key="6">
    <source>
        <dbReference type="Proteomes" id="UP000011087"/>
    </source>
</evidence>
<reference evidence="5" key="3">
    <citation type="submission" date="2016-03" db="UniProtKB">
        <authorList>
            <consortium name="EnsemblProtists"/>
        </authorList>
    </citation>
    <scope>IDENTIFICATION</scope>
</reference>
<dbReference type="InterPro" id="IPR027350">
    <property type="entry name" value="GT23_dom"/>
</dbReference>
<name>L1IDF9_GUITC</name>
<reference evidence="6" key="2">
    <citation type="submission" date="2012-11" db="EMBL/GenBank/DDBJ databases">
        <authorList>
            <person name="Kuo A."/>
            <person name="Curtis B.A."/>
            <person name="Tanifuji G."/>
            <person name="Burki F."/>
            <person name="Gruber A."/>
            <person name="Irimia M."/>
            <person name="Maruyama S."/>
            <person name="Arias M.C."/>
            <person name="Ball S.G."/>
            <person name="Gile G.H."/>
            <person name="Hirakawa Y."/>
            <person name="Hopkins J.F."/>
            <person name="Rensing S.A."/>
            <person name="Schmutz J."/>
            <person name="Symeonidi A."/>
            <person name="Elias M."/>
            <person name="Eveleigh R.J."/>
            <person name="Herman E.K."/>
            <person name="Klute M.J."/>
            <person name="Nakayama T."/>
            <person name="Obornik M."/>
            <person name="Reyes-Prieto A."/>
            <person name="Armbrust E.V."/>
            <person name="Aves S.J."/>
            <person name="Beiko R.G."/>
            <person name="Coutinho P."/>
            <person name="Dacks J.B."/>
            <person name="Durnford D.G."/>
            <person name="Fast N.M."/>
            <person name="Green B.R."/>
            <person name="Grisdale C."/>
            <person name="Hempe F."/>
            <person name="Henrissat B."/>
            <person name="Hoppner M.P."/>
            <person name="Ishida K.-I."/>
            <person name="Kim E."/>
            <person name="Koreny L."/>
            <person name="Kroth P.G."/>
            <person name="Liu Y."/>
            <person name="Malik S.-B."/>
            <person name="Maier U.G."/>
            <person name="McRose D."/>
            <person name="Mock T."/>
            <person name="Neilson J.A."/>
            <person name="Onodera N.T."/>
            <person name="Poole A.M."/>
            <person name="Pritham E.J."/>
            <person name="Richards T.A."/>
            <person name="Rocap G."/>
            <person name="Roy S.W."/>
            <person name="Sarai C."/>
            <person name="Schaack S."/>
            <person name="Shirato S."/>
            <person name="Slamovits C.H."/>
            <person name="Spencer D.F."/>
            <person name="Suzuki S."/>
            <person name="Worden A.Z."/>
            <person name="Zauner S."/>
            <person name="Barry K."/>
            <person name="Bell C."/>
            <person name="Bharti A.K."/>
            <person name="Crow J.A."/>
            <person name="Grimwood J."/>
            <person name="Kramer R."/>
            <person name="Lindquist E."/>
            <person name="Lucas S."/>
            <person name="Salamov A."/>
            <person name="McFadden G.I."/>
            <person name="Lane C.E."/>
            <person name="Keeling P.J."/>
            <person name="Gray M.W."/>
            <person name="Grigoriev I.V."/>
            <person name="Archibald J.M."/>
        </authorList>
    </citation>
    <scope>NUCLEOTIDE SEQUENCE</scope>
    <source>
        <strain evidence="6">CCMP2712</strain>
    </source>
</reference>
<dbReference type="PaxDb" id="55529-EKX34263"/>
<evidence type="ECO:0000259" key="3">
    <source>
        <dbReference type="PROSITE" id="PS51659"/>
    </source>
</evidence>
<keyword evidence="1" id="KW-0328">Glycosyltransferase</keyword>
<dbReference type="PROSITE" id="PS51659">
    <property type="entry name" value="GT23"/>
    <property type="match status" value="1"/>
</dbReference>
<dbReference type="Gene3D" id="3.40.50.11350">
    <property type="match status" value="1"/>
</dbReference>
<evidence type="ECO:0000256" key="1">
    <source>
        <dbReference type="ARBA" id="ARBA00022676"/>
    </source>
</evidence>
<dbReference type="AlphaFoldDB" id="L1IDF9"/>
<keyword evidence="2" id="KW-0808">Transferase</keyword>
<gene>
    <name evidence="4" type="ORF">GUITHDRAFT_155798</name>
</gene>
<reference evidence="4 6" key="1">
    <citation type="journal article" date="2012" name="Nature">
        <title>Algal genomes reveal evolutionary mosaicism and the fate of nucleomorphs.</title>
        <authorList>
            <consortium name="DOE Joint Genome Institute"/>
            <person name="Curtis B.A."/>
            <person name="Tanifuji G."/>
            <person name="Burki F."/>
            <person name="Gruber A."/>
            <person name="Irimia M."/>
            <person name="Maruyama S."/>
            <person name="Arias M.C."/>
            <person name="Ball S.G."/>
            <person name="Gile G.H."/>
            <person name="Hirakawa Y."/>
            <person name="Hopkins J.F."/>
            <person name="Kuo A."/>
            <person name="Rensing S.A."/>
            <person name="Schmutz J."/>
            <person name="Symeonidi A."/>
            <person name="Elias M."/>
            <person name="Eveleigh R.J."/>
            <person name="Herman E.K."/>
            <person name="Klute M.J."/>
            <person name="Nakayama T."/>
            <person name="Obornik M."/>
            <person name="Reyes-Prieto A."/>
            <person name="Armbrust E.V."/>
            <person name="Aves S.J."/>
            <person name="Beiko R.G."/>
            <person name="Coutinho P."/>
            <person name="Dacks J.B."/>
            <person name="Durnford D.G."/>
            <person name="Fast N.M."/>
            <person name="Green B.R."/>
            <person name="Grisdale C.J."/>
            <person name="Hempel F."/>
            <person name="Henrissat B."/>
            <person name="Hoppner M.P."/>
            <person name="Ishida K."/>
            <person name="Kim E."/>
            <person name="Koreny L."/>
            <person name="Kroth P.G."/>
            <person name="Liu Y."/>
            <person name="Malik S.B."/>
            <person name="Maier U.G."/>
            <person name="McRose D."/>
            <person name="Mock T."/>
            <person name="Neilson J.A."/>
            <person name="Onodera N.T."/>
            <person name="Poole A.M."/>
            <person name="Pritham E.J."/>
            <person name="Richards T.A."/>
            <person name="Rocap G."/>
            <person name="Roy S.W."/>
            <person name="Sarai C."/>
            <person name="Schaack S."/>
            <person name="Shirato S."/>
            <person name="Slamovits C.H."/>
            <person name="Spencer D.F."/>
            <person name="Suzuki S."/>
            <person name="Worden A.Z."/>
            <person name="Zauner S."/>
            <person name="Barry K."/>
            <person name="Bell C."/>
            <person name="Bharti A.K."/>
            <person name="Crow J.A."/>
            <person name="Grimwood J."/>
            <person name="Kramer R."/>
            <person name="Lindquist E."/>
            <person name="Lucas S."/>
            <person name="Salamov A."/>
            <person name="McFadden G.I."/>
            <person name="Lane C.E."/>
            <person name="Keeling P.J."/>
            <person name="Gray M.W."/>
            <person name="Grigoriev I.V."/>
            <person name="Archibald J.M."/>
        </authorList>
    </citation>
    <scope>NUCLEOTIDE SEQUENCE</scope>
    <source>
        <strain evidence="4 6">CCMP2712</strain>
    </source>
</reference>
<dbReference type="KEGG" id="gtt:GUITHDRAFT_155798"/>
<accession>L1IDF9</accession>
<proteinExistence type="predicted"/>
<protein>
    <recommendedName>
        <fullName evidence="3">GT23 domain-containing protein</fullName>
    </recommendedName>
</protein>
<dbReference type="GeneID" id="17291000"/>
<sequence length="60" mass="6773">MVSESALLDLFLLRDCDVFIGAFHSQYSRLAYQLMAIKQGLHPPFSSVHLSWGSTLTYPL</sequence>
<keyword evidence="6" id="KW-1185">Reference proteome</keyword>
<evidence type="ECO:0000313" key="5">
    <source>
        <dbReference type="EnsemblProtists" id="EKX34263"/>
    </source>
</evidence>
<feature type="domain" description="GT23" evidence="3">
    <location>
        <begin position="1"/>
        <end position="51"/>
    </location>
</feature>
<dbReference type="RefSeq" id="XP_005821243.1">
    <property type="nucleotide sequence ID" value="XM_005821186.1"/>
</dbReference>
<dbReference type="Proteomes" id="UP000011087">
    <property type="component" value="Unassembled WGS sequence"/>
</dbReference>
<evidence type="ECO:0000313" key="4">
    <source>
        <dbReference type="EMBL" id="EKX34263.1"/>
    </source>
</evidence>
<dbReference type="EMBL" id="JH993114">
    <property type="protein sequence ID" value="EKX34263.1"/>
    <property type="molecule type" value="Genomic_DNA"/>
</dbReference>
<dbReference type="HOGENOM" id="CLU_2946533_0_0_1"/>
<evidence type="ECO:0000256" key="2">
    <source>
        <dbReference type="ARBA" id="ARBA00022679"/>
    </source>
</evidence>
<dbReference type="EnsemblProtists" id="EKX34263">
    <property type="protein sequence ID" value="EKX34263"/>
    <property type="gene ID" value="GUITHDRAFT_155798"/>
</dbReference>
<organism evidence="4">
    <name type="scientific">Guillardia theta (strain CCMP2712)</name>
    <name type="common">Cryptophyte</name>
    <dbReference type="NCBI Taxonomy" id="905079"/>
    <lineage>
        <taxon>Eukaryota</taxon>
        <taxon>Cryptophyceae</taxon>
        <taxon>Pyrenomonadales</taxon>
        <taxon>Geminigeraceae</taxon>
        <taxon>Guillardia</taxon>
    </lineage>
</organism>